<dbReference type="AlphaFoldDB" id="A0A183ECP9"/>
<dbReference type="PANTHER" id="PTHR45712">
    <property type="entry name" value="AGAP008170-PA"/>
    <property type="match status" value="1"/>
</dbReference>
<dbReference type="WBParaSite" id="GPUH_0001876501-mRNA-1">
    <property type="protein sequence ID" value="GPUH_0001876501-mRNA-1"/>
    <property type="gene ID" value="GPUH_0001876501"/>
</dbReference>
<name>A0A183ECP9_9BILA</name>
<dbReference type="PRINTS" id="PR00019">
    <property type="entry name" value="LEURICHRPT"/>
</dbReference>
<dbReference type="Proteomes" id="UP000271098">
    <property type="component" value="Unassembled WGS sequence"/>
</dbReference>
<dbReference type="InterPro" id="IPR001611">
    <property type="entry name" value="Leu-rich_rpt"/>
</dbReference>
<organism evidence="6">
    <name type="scientific">Gongylonema pulchrum</name>
    <dbReference type="NCBI Taxonomy" id="637853"/>
    <lineage>
        <taxon>Eukaryota</taxon>
        <taxon>Metazoa</taxon>
        <taxon>Ecdysozoa</taxon>
        <taxon>Nematoda</taxon>
        <taxon>Chromadorea</taxon>
        <taxon>Rhabditida</taxon>
        <taxon>Spirurina</taxon>
        <taxon>Spiruromorpha</taxon>
        <taxon>Spiruroidea</taxon>
        <taxon>Gongylonematidae</taxon>
        <taxon>Gongylonema</taxon>
    </lineage>
</organism>
<evidence type="ECO:0000256" key="2">
    <source>
        <dbReference type="ARBA" id="ARBA00022737"/>
    </source>
</evidence>
<dbReference type="Gene3D" id="3.80.10.10">
    <property type="entry name" value="Ribonuclease Inhibitor"/>
    <property type="match status" value="4"/>
</dbReference>
<feature type="transmembrane region" description="Helical" evidence="3">
    <location>
        <begin position="549"/>
        <end position="575"/>
    </location>
</feature>
<evidence type="ECO:0000256" key="1">
    <source>
        <dbReference type="ARBA" id="ARBA00022614"/>
    </source>
</evidence>
<dbReference type="PROSITE" id="PS51450">
    <property type="entry name" value="LRR"/>
    <property type="match status" value="1"/>
</dbReference>
<keyword evidence="2" id="KW-0677">Repeat</keyword>
<proteinExistence type="predicted"/>
<dbReference type="InterPro" id="IPR032675">
    <property type="entry name" value="LRR_dom_sf"/>
</dbReference>
<accession>A0A183ECP9</accession>
<reference evidence="6" key="1">
    <citation type="submission" date="2016-06" db="UniProtKB">
        <authorList>
            <consortium name="WormBaseParasite"/>
        </authorList>
    </citation>
    <scope>IDENTIFICATION</scope>
</reference>
<keyword evidence="3" id="KW-0812">Transmembrane</keyword>
<dbReference type="PANTHER" id="PTHR45712:SF22">
    <property type="entry name" value="INSULIN-LIKE GROWTH FACTOR-BINDING PROTEIN COMPLEX ACID LABILE SUBUNIT"/>
    <property type="match status" value="1"/>
</dbReference>
<dbReference type="SUPFAM" id="SSF52058">
    <property type="entry name" value="L domain-like"/>
    <property type="match status" value="2"/>
</dbReference>
<reference evidence="4 5" key="2">
    <citation type="submission" date="2018-11" db="EMBL/GenBank/DDBJ databases">
        <authorList>
            <consortium name="Pathogen Informatics"/>
        </authorList>
    </citation>
    <scope>NUCLEOTIDE SEQUENCE [LARGE SCALE GENOMIC DNA]</scope>
</reference>
<gene>
    <name evidence="4" type="ORF">GPUH_LOCUS18739</name>
</gene>
<evidence type="ECO:0000256" key="3">
    <source>
        <dbReference type="SAM" id="Phobius"/>
    </source>
</evidence>
<dbReference type="SMART" id="SM00369">
    <property type="entry name" value="LRR_TYP"/>
    <property type="match status" value="6"/>
</dbReference>
<keyword evidence="3" id="KW-1133">Transmembrane helix</keyword>
<sequence length="605" mass="67888">MSAVLIMRISQMRWPTGHIGCTDICEYCHCERHSHTVTCTGYNILLRSVVAPPWAQMLHFHHMSLRHLPHFAYNENIRSLRVNFCGLSHVHPLSLSSLPNLESLHLADNLLTNLPVECFFDLSKLRVVNLARNLIRDLDAITEMLPRNHILEQLSLEGNPVQSSSAVARLPLARQLYLADLNMQTINETAITFLPSTICTSSQSCRSLRIPAEQWSILRTLDLSAQEELSLQPSLLRALNNVSTLDLGTVKLPSSFPDWLRLSSLVRHLNIASTIFPHTNHSWQWCGERLESLDVSYTTLHSLIIPSHCTIRYLKANGNHLREVSLGASSLEAVFLERNELAFWVEPPPGIALTQLLTLSLASNRIRWLPKNALAHYPQLQHLDISHNLLANLSAHSFPSIGMQIRSINMSHNKLSQFTHPVLPSLVLLDLSSNALTGLEPDLLAGLPLLQHFYLNSNVDLFSKCIRWSQCWLRSLDQLVNLIDLDLSDCSLEWQPDLSGFQALNRLGLSRNKLSNLDVALLPSSVRHLDYPLRSYLDNVRPCVSVTSAWLPTLLNVVCLLLAVALLLTLAAFVASKRNSHRCSPFSFTYKPLQTSETQGGIVGL</sequence>
<dbReference type="Pfam" id="PF13855">
    <property type="entry name" value="LRR_8"/>
    <property type="match status" value="3"/>
</dbReference>
<keyword evidence="1" id="KW-0433">Leucine-rich repeat</keyword>
<evidence type="ECO:0000313" key="5">
    <source>
        <dbReference type="Proteomes" id="UP000271098"/>
    </source>
</evidence>
<protein>
    <submittedName>
        <fullName evidence="6">LRRCT domain-containing protein</fullName>
    </submittedName>
</protein>
<dbReference type="EMBL" id="UYRT01087260">
    <property type="protein sequence ID" value="VDN32363.1"/>
    <property type="molecule type" value="Genomic_DNA"/>
</dbReference>
<evidence type="ECO:0000313" key="6">
    <source>
        <dbReference type="WBParaSite" id="GPUH_0001876501-mRNA-1"/>
    </source>
</evidence>
<keyword evidence="5" id="KW-1185">Reference proteome</keyword>
<keyword evidence="3" id="KW-0472">Membrane</keyword>
<dbReference type="InterPro" id="IPR003591">
    <property type="entry name" value="Leu-rich_rpt_typical-subtyp"/>
</dbReference>
<dbReference type="InterPro" id="IPR050333">
    <property type="entry name" value="SLRP"/>
</dbReference>
<evidence type="ECO:0000313" key="4">
    <source>
        <dbReference type="EMBL" id="VDN32363.1"/>
    </source>
</evidence>
<dbReference type="OrthoDB" id="676979at2759"/>